<dbReference type="STRING" id="1408189.CLAC_00520"/>
<accession>A0A0K2H2T8</accession>
<dbReference type="AlphaFoldDB" id="A0A0K2H2T8"/>
<dbReference type="PATRIC" id="fig|1408189.4.peg.107"/>
<proteinExistence type="predicted"/>
<reference evidence="1 2" key="1">
    <citation type="submission" date="2013-10" db="EMBL/GenBank/DDBJ databases">
        <title>Complete genome sequence of Corynebacterium lactis DSM 45799(T), isolated from raw cow milk.</title>
        <authorList>
            <person name="Ruckert C."/>
            <person name="Albersmeier A."/>
            <person name="Lipski A."/>
            <person name="Kalinowski J."/>
        </authorList>
    </citation>
    <scope>NUCLEOTIDE SEQUENCE [LARGE SCALE GENOMIC DNA]</scope>
    <source>
        <strain evidence="1 2">RW2-5</strain>
    </source>
</reference>
<sequence length="174" mass="18887">MELSPSLTGDRLSGAWLVDPLADDAADVLSRLLRDCCVAVLRGPEDSGDTDNETDSQRMLHSAIADANAQVVDLAASVAGIREHIAELKAAVKEEKAKPGKDRLTEPRFPRVADVEVIDFPHVGVEVAGPVLGLARGVEKLIAEWQAVESQRIRRKYLHEPWGKDVRQLPLVGG</sequence>
<gene>
    <name evidence="1" type="ORF">CLAC_00520</name>
</gene>
<protein>
    <submittedName>
        <fullName evidence="1">Uncharacterized protein</fullName>
    </submittedName>
</protein>
<organism evidence="1 2">
    <name type="scientific">Corynebacterium lactis RW2-5</name>
    <dbReference type="NCBI Taxonomy" id="1408189"/>
    <lineage>
        <taxon>Bacteria</taxon>
        <taxon>Bacillati</taxon>
        <taxon>Actinomycetota</taxon>
        <taxon>Actinomycetes</taxon>
        <taxon>Mycobacteriales</taxon>
        <taxon>Corynebacteriaceae</taxon>
        <taxon>Corynebacterium</taxon>
    </lineage>
</organism>
<name>A0A0K2H2T8_9CORY</name>
<dbReference type="Proteomes" id="UP000058446">
    <property type="component" value="Chromosome"/>
</dbReference>
<dbReference type="KEGG" id="clw:CLAC_00520"/>
<dbReference type="EMBL" id="CP006841">
    <property type="protein sequence ID" value="ALA68349.1"/>
    <property type="molecule type" value="Genomic_DNA"/>
</dbReference>
<keyword evidence="2" id="KW-1185">Reference proteome</keyword>
<evidence type="ECO:0000313" key="2">
    <source>
        <dbReference type="Proteomes" id="UP000058446"/>
    </source>
</evidence>
<evidence type="ECO:0000313" key="1">
    <source>
        <dbReference type="EMBL" id="ALA68349.1"/>
    </source>
</evidence>